<name>A0A4D7QFA8_9HYPH</name>
<reference evidence="2 3" key="1">
    <citation type="submission" date="2019-04" db="EMBL/GenBank/DDBJ databases">
        <title>Phreatobacter aquaticus sp. nov.</title>
        <authorList>
            <person name="Choi A."/>
            <person name="Baek K."/>
        </authorList>
    </citation>
    <scope>NUCLEOTIDE SEQUENCE [LARGE SCALE GENOMIC DNA]</scope>
    <source>
        <strain evidence="2 3">NMCR1094</strain>
    </source>
</reference>
<evidence type="ECO:0000256" key="1">
    <source>
        <dbReference type="SAM" id="MobiDB-lite"/>
    </source>
</evidence>
<sequence>MIEPNERAALAARQMLLARAMRIGWLGVSIDVARMRLALRQFNPEQPRVPAGQSGGGQWTGEGDTVAPTPAADSPAREVTTDASGATVETTRRPDGSIVATTHNPDGSAIRSEYAASRTAGYDERHVVMAADGASRSFETEGNVQTIRDGAGRVLSRTEWTPAGPEAQPVVQQAYLQPGVGAKTVELGLMLYGALAGRNVGGTQAVAAFNSREYSSSGNIADPQLSFVGRLTQQELDDLCERRGDVQAMTNEAAKYYRREHPDMSPQNFGTAVHAAVAREVGKSDPDFRAEFSLIKSEEAGYGQLGSIRIDVFERTKNDVVCVYDIKTGQSGLTSARIAEIAGNVASIYRTKRFTITEIRPE</sequence>
<dbReference type="Proteomes" id="UP000298588">
    <property type="component" value="Chromosome"/>
</dbReference>
<gene>
    <name evidence="2" type="ORF">E8L99_13065</name>
</gene>
<proteinExistence type="predicted"/>
<keyword evidence="3" id="KW-1185">Reference proteome</keyword>
<dbReference type="OrthoDB" id="8115513at2"/>
<dbReference type="EMBL" id="CP039865">
    <property type="protein sequence ID" value="QCK86620.1"/>
    <property type="molecule type" value="Genomic_DNA"/>
</dbReference>
<dbReference type="KEGG" id="paqt:E8L99_13065"/>
<dbReference type="AlphaFoldDB" id="A0A4D7QFA8"/>
<evidence type="ECO:0000313" key="2">
    <source>
        <dbReference type="EMBL" id="QCK86620.1"/>
    </source>
</evidence>
<organism evidence="2 3">
    <name type="scientific">Phreatobacter aquaticus</name>
    <dbReference type="NCBI Taxonomy" id="2570229"/>
    <lineage>
        <taxon>Bacteria</taxon>
        <taxon>Pseudomonadati</taxon>
        <taxon>Pseudomonadota</taxon>
        <taxon>Alphaproteobacteria</taxon>
        <taxon>Hyphomicrobiales</taxon>
        <taxon>Phreatobacteraceae</taxon>
        <taxon>Phreatobacter</taxon>
    </lineage>
</organism>
<accession>A0A4D7QFA8</accession>
<evidence type="ECO:0000313" key="3">
    <source>
        <dbReference type="Proteomes" id="UP000298588"/>
    </source>
</evidence>
<dbReference type="RefSeq" id="WP_137099951.1">
    <property type="nucleotide sequence ID" value="NZ_CP039865.1"/>
</dbReference>
<protein>
    <submittedName>
        <fullName evidence="2">Uncharacterized protein</fullName>
    </submittedName>
</protein>
<feature type="region of interest" description="Disordered" evidence="1">
    <location>
        <begin position="46"/>
        <end position="107"/>
    </location>
</feature>